<reference evidence="2 3" key="1">
    <citation type="submission" date="2021-08" db="EMBL/GenBank/DDBJ databases">
        <title>WGS of actinomycetes from Thailand.</title>
        <authorList>
            <person name="Thawai C."/>
        </authorList>
    </citation>
    <scope>NUCLEOTIDE SEQUENCE [LARGE SCALE GENOMIC DNA]</scope>
    <source>
        <strain evidence="2 3">PLK6-54</strain>
    </source>
</reference>
<keyword evidence="3" id="KW-1185">Reference proteome</keyword>
<proteinExistence type="predicted"/>
<dbReference type="EMBL" id="JAINZZ010000015">
    <property type="protein sequence ID" value="MBY8878946.1"/>
    <property type="molecule type" value="Genomic_DNA"/>
</dbReference>
<comment type="caution">
    <text evidence="2">The sequence shown here is derived from an EMBL/GenBank/DDBJ whole genome shotgun (WGS) entry which is preliminary data.</text>
</comment>
<protein>
    <submittedName>
        <fullName evidence="2">DUF397 domain-containing protein</fullName>
    </submittedName>
</protein>
<dbReference type="Proteomes" id="UP000778578">
    <property type="component" value="Unassembled WGS sequence"/>
</dbReference>
<evidence type="ECO:0000313" key="2">
    <source>
        <dbReference type="EMBL" id="MBY8878946.1"/>
    </source>
</evidence>
<feature type="domain" description="DUF397" evidence="1">
    <location>
        <begin position="14"/>
        <end position="67"/>
    </location>
</feature>
<organism evidence="2 3">
    <name type="scientific">Actinacidiphila acidipaludis</name>
    <dbReference type="NCBI Taxonomy" id="2873382"/>
    <lineage>
        <taxon>Bacteria</taxon>
        <taxon>Bacillati</taxon>
        <taxon>Actinomycetota</taxon>
        <taxon>Actinomycetes</taxon>
        <taxon>Kitasatosporales</taxon>
        <taxon>Streptomycetaceae</taxon>
        <taxon>Actinacidiphila</taxon>
    </lineage>
</organism>
<dbReference type="RefSeq" id="WP_222963076.1">
    <property type="nucleotide sequence ID" value="NZ_JAINZZ010000015.1"/>
</dbReference>
<accession>A0ABS7Q739</accession>
<dbReference type="Pfam" id="PF04149">
    <property type="entry name" value="DUF397"/>
    <property type="match status" value="1"/>
</dbReference>
<evidence type="ECO:0000259" key="1">
    <source>
        <dbReference type="Pfam" id="PF04149"/>
    </source>
</evidence>
<name>A0ABS7Q739_9ACTN</name>
<dbReference type="InterPro" id="IPR007278">
    <property type="entry name" value="DUF397"/>
</dbReference>
<sequence length="73" mass="7682">MAEQIIPNASVLTGWRKSSYSNNDSASCVEVVDGHSAGVPIRDSKDPDGPALVFAATAWTAFVEAVKRGDFAV</sequence>
<gene>
    <name evidence="2" type="ORF">K7862_15045</name>
</gene>
<evidence type="ECO:0000313" key="3">
    <source>
        <dbReference type="Proteomes" id="UP000778578"/>
    </source>
</evidence>